<feature type="region of interest" description="Disordered" evidence="1">
    <location>
        <begin position="1"/>
        <end position="76"/>
    </location>
</feature>
<name>A0A5B7JZS6_PORTR</name>
<protein>
    <submittedName>
        <fullName evidence="2">Uncharacterized protein</fullName>
    </submittedName>
</protein>
<feature type="compositionally biased region" description="Basic and acidic residues" evidence="1">
    <location>
        <begin position="14"/>
        <end position="24"/>
    </location>
</feature>
<feature type="compositionally biased region" description="Low complexity" evidence="1">
    <location>
        <begin position="58"/>
        <end position="70"/>
    </location>
</feature>
<accession>A0A5B7JZS6</accession>
<evidence type="ECO:0000313" key="3">
    <source>
        <dbReference type="Proteomes" id="UP000324222"/>
    </source>
</evidence>
<evidence type="ECO:0000256" key="1">
    <source>
        <dbReference type="SAM" id="MobiDB-lite"/>
    </source>
</evidence>
<reference evidence="2 3" key="1">
    <citation type="submission" date="2019-05" db="EMBL/GenBank/DDBJ databases">
        <title>Another draft genome of Portunus trituberculatus and its Hox gene families provides insights of decapod evolution.</title>
        <authorList>
            <person name="Jeong J.-H."/>
            <person name="Song I."/>
            <person name="Kim S."/>
            <person name="Choi T."/>
            <person name="Kim D."/>
            <person name="Ryu S."/>
            <person name="Kim W."/>
        </authorList>
    </citation>
    <scope>NUCLEOTIDE SEQUENCE [LARGE SCALE GENOMIC DNA]</scope>
    <source>
        <tissue evidence="2">Muscle</tissue>
    </source>
</reference>
<evidence type="ECO:0000313" key="2">
    <source>
        <dbReference type="EMBL" id="MPD03582.1"/>
    </source>
</evidence>
<proteinExistence type="predicted"/>
<keyword evidence="3" id="KW-1185">Reference proteome</keyword>
<feature type="compositionally biased region" description="Basic and acidic residues" evidence="1">
    <location>
        <begin position="34"/>
        <end position="53"/>
    </location>
</feature>
<comment type="caution">
    <text evidence="2">The sequence shown here is derived from an EMBL/GenBank/DDBJ whole genome shotgun (WGS) entry which is preliminary data.</text>
</comment>
<dbReference type="AlphaFoldDB" id="A0A5B7JZS6"/>
<sequence length="76" mass="7835">MMNGRKGVSVNGKNTKDATIEGRGGRGGGGGGEGTKDKGEVKKKMKGEVEKWSPDNGSLSSSSSFSSSPSQFQKPN</sequence>
<dbReference type="EMBL" id="VSRR010136768">
    <property type="protein sequence ID" value="MPD03582.1"/>
    <property type="molecule type" value="Genomic_DNA"/>
</dbReference>
<dbReference type="Proteomes" id="UP000324222">
    <property type="component" value="Unassembled WGS sequence"/>
</dbReference>
<gene>
    <name evidence="2" type="ORF">E2C01_099223</name>
</gene>
<organism evidence="2 3">
    <name type="scientific">Portunus trituberculatus</name>
    <name type="common">Swimming crab</name>
    <name type="synonym">Neptunus trituberculatus</name>
    <dbReference type="NCBI Taxonomy" id="210409"/>
    <lineage>
        <taxon>Eukaryota</taxon>
        <taxon>Metazoa</taxon>
        <taxon>Ecdysozoa</taxon>
        <taxon>Arthropoda</taxon>
        <taxon>Crustacea</taxon>
        <taxon>Multicrustacea</taxon>
        <taxon>Malacostraca</taxon>
        <taxon>Eumalacostraca</taxon>
        <taxon>Eucarida</taxon>
        <taxon>Decapoda</taxon>
        <taxon>Pleocyemata</taxon>
        <taxon>Brachyura</taxon>
        <taxon>Eubrachyura</taxon>
        <taxon>Portunoidea</taxon>
        <taxon>Portunidae</taxon>
        <taxon>Portuninae</taxon>
        <taxon>Portunus</taxon>
    </lineage>
</organism>